<dbReference type="Proteomes" id="UP000189883">
    <property type="component" value="Chromosome"/>
</dbReference>
<dbReference type="RefSeq" id="WP_079207496.1">
    <property type="nucleotide sequence ID" value="NZ_CP011859.1"/>
</dbReference>
<evidence type="ECO:0000313" key="1">
    <source>
        <dbReference type="EMBL" id="AQY22283.1"/>
    </source>
</evidence>
<protein>
    <submittedName>
        <fullName evidence="1">Uncharacterized protein</fullName>
    </submittedName>
</protein>
<reference evidence="1 2" key="1">
    <citation type="submission" date="2015-06" db="EMBL/GenBank/DDBJ databases">
        <title>R. anatipestifer strain HXb2 is the most virulent strain so far, and the genome sequence would help us uncover the pathogenesis.</title>
        <authorList>
            <person name="Hu Q."/>
            <person name="Qi J."/>
            <person name="Bo H."/>
            <person name="Liu G."/>
            <person name="Tao M."/>
            <person name="Ding Y."/>
            <person name="Xue Y."/>
        </authorList>
    </citation>
    <scope>NUCLEOTIDE SEQUENCE [LARGE SCALE GENOMIC DNA]</scope>
    <source>
        <strain evidence="1 2">HXb2</strain>
    </source>
</reference>
<evidence type="ECO:0000313" key="2">
    <source>
        <dbReference type="Proteomes" id="UP000189883"/>
    </source>
</evidence>
<dbReference type="EMBL" id="CP011859">
    <property type="protein sequence ID" value="AQY22283.1"/>
    <property type="molecule type" value="Genomic_DNA"/>
</dbReference>
<proteinExistence type="predicted"/>
<organism evidence="1 2">
    <name type="scientific">Riemerella anatipestifer</name>
    <name type="common">Moraxella anatipestifer</name>
    <dbReference type="NCBI Taxonomy" id="34085"/>
    <lineage>
        <taxon>Bacteria</taxon>
        <taxon>Pseudomonadati</taxon>
        <taxon>Bacteroidota</taxon>
        <taxon>Flavobacteriia</taxon>
        <taxon>Flavobacteriales</taxon>
        <taxon>Weeksellaceae</taxon>
        <taxon>Riemerella</taxon>
    </lineage>
</organism>
<dbReference type="AlphaFoldDB" id="A0A1S7DT33"/>
<accession>A0A1S7DT33</accession>
<sequence length="285" mass="32725">MFLQKIKDSIAVLLGRAKAVAYIPKVKNINFINEKFSKEDIAFLESISIEFIFSEFGEERMNGGGAELSRTLEDRLNPSLCTLRKYFPNARYTVYSDFDLNIEGVELIKVKSPVVESAHPRYGYRTADYYKFYGLVHSTADFKCILDSDMQVVSSDIIALIYLTQKFGFCVPYNDRQLLRQDMRISKDTQVIEDNSKGLGHSYNQSPMTLWKGNTRGEIFYDRCAEIMKKDPSRASLVMWKSAWESGVYPYVLPKQWCVCDGNEGIGDEVLLHIGHPSIDKYYNK</sequence>
<gene>
    <name evidence="1" type="ORF">AB406_1337</name>
</gene>
<name>A0A1S7DT33_RIEAN</name>